<protein>
    <recommendedName>
        <fullName evidence="9">4,4'-diaponeurosporenoate glycosyltransferase</fullName>
    </recommendedName>
</protein>
<keyword evidence="12" id="KW-0378">Hydrolase</keyword>
<dbReference type="PANTHER" id="PTHR43646:SF2">
    <property type="entry name" value="GLYCOSYLTRANSFERASE 2-LIKE DOMAIN-CONTAINING PROTEIN"/>
    <property type="match status" value="1"/>
</dbReference>
<evidence type="ECO:0000313" key="13">
    <source>
        <dbReference type="Proteomes" id="UP000597444"/>
    </source>
</evidence>
<keyword evidence="13" id="KW-1185">Reference proteome</keyword>
<evidence type="ECO:0000256" key="2">
    <source>
        <dbReference type="ARBA" id="ARBA00022475"/>
    </source>
</evidence>
<name>A0A8J3IEY2_9CHLR</name>
<dbReference type="EMBL" id="BNJK01000001">
    <property type="protein sequence ID" value="GHO92328.1"/>
    <property type="molecule type" value="Genomic_DNA"/>
</dbReference>
<dbReference type="GO" id="GO:0005886">
    <property type="term" value="C:plasma membrane"/>
    <property type="evidence" value="ECO:0007669"/>
    <property type="project" value="UniProtKB-SubCell"/>
</dbReference>
<feature type="transmembrane region" description="Helical" evidence="10">
    <location>
        <begin position="376"/>
        <end position="401"/>
    </location>
</feature>
<keyword evidence="5 10" id="KW-0472">Membrane</keyword>
<evidence type="ECO:0000256" key="4">
    <source>
        <dbReference type="ARBA" id="ARBA00022679"/>
    </source>
</evidence>
<dbReference type="GO" id="GO:0016757">
    <property type="term" value="F:glycosyltransferase activity"/>
    <property type="evidence" value="ECO:0007669"/>
    <property type="project" value="UniProtKB-KW"/>
</dbReference>
<dbReference type="InterPro" id="IPR029044">
    <property type="entry name" value="Nucleotide-diphossugar_trans"/>
</dbReference>
<keyword evidence="3" id="KW-0328">Glycosyltransferase</keyword>
<organism evidence="12 13">
    <name type="scientific">Reticulibacter mediterranei</name>
    <dbReference type="NCBI Taxonomy" id="2778369"/>
    <lineage>
        <taxon>Bacteria</taxon>
        <taxon>Bacillati</taxon>
        <taxon>Chloroflexota</taxon>
        <taxon>Ktedonobacteria</taxon>
        <taxon>Ktedonobacterales</taxon>
        <taxon>Reticulibacteraceae</taxon>
        <taxon>Reticulibacter</taxon>
    </lineage>
</organism>
<keyword evidence="10" id="KW-0812">Transmembrane</keyword>
<evidence type="ECO:0000256" key="7">
    <source>
        <dbReference type="ARBA" id="ARBA00037904"/>
    </source>
</evidence>
<evidence type="ECO:0000256" key="1">
    <source>
        <dbReference type="ARBA" id="ARBA00004236"/>
    </source>
</evidence>
<evidence type="ECO:0000256" key="5">
    <source>
        <dbReference type="ARBA" id="ARBA00023136"/>
    </source>
</evidence>
<feature type="transmembrane region" description="Helical" evidence="10">
    <location>
        <begin position="14"/>
        <end position="32"/>
    </location>
</feature>
<dbReference type="Pfam" id="PF00535">
    <property type="entry name" value="Glycos_transf_2"/>
    <property type="match status" value="1"/>
</dbReference>
<dbReference type="GO" id="GO:0016787">
    <property type="term" value="F:hydrolase activity"/>
    <property type="evidence" value="ECO:0007669"/>
    <property type="project" value="UniProtKB-KW"/>
</dbReference>
<evidence type="ECO:0000256" key="9">
    <source>
        <dbReference type="ARBA" id="ARBA00040345"/>
    </source>
</evidence>
<comment type="pathway">
    <text evidence="7">Carotenoid biosynthesis; staphyloxanthin biosynthesis; staphyloxanthin from farnesyl diphosphate: step 4/5.</text>
</comment>
<comment type="subcellular location">
    <subcellularLocation>
        <location evidence="1">Cell membrane</location>
    </subcellularLocation>
</comment>
<reference evidence="12" key="1">
    <citation type="submission" date="2020-10" db="EMBL/GenBank/DDBJ databases">
        <title>Taxonomic study of unclassified bacteria belonging to the class Ktedonobacteria.</title>
        <authorList>
            <person name="Yabe S."/>
            <person name="Wang C.M."/>
            <person name="Zheng Y."/>
            <person name="Sakai Y."/>
            <person name="Cavaletti L."/>
            <person name="Monciardini P."/>
            <person name="Donadio S."/>
        </authorList>
    </citation>
    <scope>NUCLEOTIDE SEQUENCE</scope>
    <source>
        <strain evidence="12">ID150040</strain>
    </source>
</reference>
<accession>A0A8J3IEY2</accession>
<keyword evidence="2" id="KW-1003">Cell membrane</keyword>
<evidence type="ECO:0000313" key="12">
    <source>
        <dbReference type="EMBL" id="GHO92328.1"/>
    </source>
</evidence>
<comment type="caution">
    <text evidence="12">The sequence shown here is derived from an EMBL/GenBank/DDBJ whole genome shotgun (WGS) entry which is preliminary data.</text>
</comment>
<evidence type="ECO:0000256" key="3">
    <source>
        <dbReference type="ARBA" id="ARBA00022676"/>
    </source>
</evidence>
<evidence type="ECO:0000256" key="10">
    <source>
        <dbReference type="SAM" id="Phobius"/>
    </source>
</evidence>
<keyword evidence="4" id="KW-0808">Transferase</keyword>
<evidence type="ECO:0000256" key="6">
    <source>
        <dbReference type="ARBA" id="ARBA00037281"/>
    </source>
</evidence>
<dbReference type="Proteomes" id="UP000597444">
    <property type="component" value="Unassembled WGS sequence"/>
</dbReference>
<dbReference type="Gene3D" id="3.90.550.10">
    <property type="entry name" value="Spore Coat Polysaccharide Biosynthesis Protein SpsA, Chain A"/>
    <property type="match status" value="1"/>
</dbReference>
<dbReference type="PANTHER" id="PTHR43646">
    <property type="entry name" value="GLYCOSYLTRANSFERASE"/>
    <property type="match status" value="1"/>
</dbReference>
<evidence type="ECO:0000259" key="11">
    <source>
        <dbReference type="Pfam" id="PF00535"/>
    </source>
</evidence>
<proteinExistence type="inferred from homology"/>
<dbReference type="SUPFAM" id="SSF53448">
    <property type="entry name" value="Nucleotide-diphospho-sugar transferases"/>
    <property type="match status" value="1"/>
</dbReference>
<keyword evidence="10" id="KW-1133">Transmembrane helix</keyword>
<gene>
    <name evidence="12" type="ORF">KSF_023760</name>
</gene>
<dbReference type="InterPro" id="IPR001173">
    <property type="entry name" value="Glyco_trans_2-like"/>
</dbReference>
<comment type="similarity">
    <text evidence="8">Belongs to the glycosyltransferase 2 family. CrtQ subfamily.</text>
</comment>
<dbReference type="AlphaFoldDB" id="A0A8J3IEY2"/>
<dbReference type="CDD" id="cd06423">
    <property type="entry name" value="CESA_like"/>
    <property type="match status" value="1"/>
</dbReference>
<feature type="domain" description="Glycosyltransferase 2-like" evidence="11">
    <location>
        <begin position="69"/>
        <end position="245"/>
    </location>
</feature>
<dbReference type="RefSeq" id="WP_220203168.1">
    <property type="nucleotide sequence ID" value="NZ_BNJK01000001.1"/>
</dbReference>
<comment type="function">
    <text evidence="6">Catalyzes the glycosylation of 4,4'-diaponeurosporenoate, i.e. the esterification of glucose at the C1'' position with the carboxyl group of 4,4'-diaponeurosporenic acid, to form glycosyl-4,4'-diaponeurosporenoate. This is a step in the biosynthesis of staphyloxanthin, an orange pigment present in most staphylococci strains.</text>
</comment>
<feature type="transmembrane region" description="Helical" evidence="10">
    <location>
        <begin position="308"/>
        <end position="329"/>
    </location>
</feature>
<sequence length="424" mass="48492">MKKYNWWRQSWPRILLWSHVISVMSFYLINWWRTAPTENDAVKILAAKKNAQTASKTNGASSAEKPLVSIIVPARDEERNIRRCVTSLLEQDYERFEVIVVDDGSTDKTGEILNELAATHPQGKRLWTLRLRDLPPGWAGKPHAIHMGTQEVNGTWLLFTDADTWHAPNALRSALTQAIEEQADLFTLGSTQVLPDFWNKTLMPVAFMGVSMLYPPRLVNDPQSHVAVANGQYILLRREVYEKLGGYARRDLRSTLLDDRDLARVVKENGFKLRFVDGRGLLHVQMYHSFDEIWRGWRKNAYLGNRGGILFFLLQLIGLPMISLVPFLWPLFAWASRKLLPVGGIGAEEAGVAMGLEVSSLLAYRSWLNKQIDVPWYYAFTQPLAALIFDGILGQSIWRILTHKGVDWRGRQYHNEKEDPLVTK</sequence>
<evidence type="ECO:0000256" key="8">
    <source>
        <dbReference type="ARBA" id="ARBA00038120"/>
    </source>
</evidence>